<protein>
    <submittedName>
        <fullName evidence="1">Uncharacterized protein</fullName>
    </submittedName>
</protein>
<keyword evidence="2" id="KW-1185">Reference proteome</keyword>
<reference evidence="2" key="1">
    <citation type="submission" date="2016-09" db="EMBL/GenBank/DDBJ databases">
        <authorList>
            <person name="Varghese N."/>
            <person name="Submissions S."/>
        </authorList>
    </citation>
    <scope>NUCLEOTIDE SEQUENCE [LARGE SCALE GENOMIC DNA]</scope>
    <source>
        <strain evidence="2">ANC 4422</strain>
    </source>
</reference>
<gene>
    <name evidence="1" type="ORF">SAMN05421733_10677</name>
</gene>
<proteinExistence type="predicted"/>
<dbReference type="EMBL" id="FMYL01000006">
    <property type="protein sequence ID" value="SDB94410.1"/>
    <property type="molecule type" value="Genomic_DNA"/>
</dbReference>
<name>A0A1G6HJI0_9GAMM</name>
<dbReference type="Proteomes" id="UP000242501">
    <property type="component" value="Unassembled WGS sequence"/>
</dbReference>
<organism evidence="1 2">
    <name type="scientific">Acinetobacter boissieri</name>
    <dbReference type="NCBI Taxonomy" id="1219383"/>
    <lineage>
        <taxon>Bacteria</taxon>
        <taxon>Pseudomonadati</taxon>
        <taxon>Pseudomonadota</taxon>
        <taxon>Gammaproteobacteria</taxon>
        <taxon>Moraxellales</taxon>
        <taxon>Moraxellaceae</taxon>
        <taxon>Acinetobacter</taxon>
    </lineage>
</organism>
<dbReference type="STRING" id="1219383.SAMN05421733_10677"/>
<evidence type="ECO:0000313" key="2">
    <source>
        <dbReference type="Proteomes" id="UP000242501"/>
    </source>
</evidence>
<accession>A0A1G6HJI0</accession>
<dbReference type="RefSeq" id="WP_092748169.1">
    <property type="nucleotide sequence ID" value="NZ_FMYL01000006.1"/>
</dbReference>
<sequence length="125" mass="14743">MQQNDTQGTEAIRAMTTLRQCWANNEEIYINKGCLHCGSAATYLIYFTNRDIQNTMLNFVEKYNCNRVDRFDLLDITHFPNEYEQVLAQLEQQIQHYAQNTPTKPRQICFEHVTSIFERELNIAC</sequence>
<dbReference type="OrthoDB" id="6697337at2"/>
<evidence type="ECO:0000313" key="1">
    <source>
        <dbReference type="EMBL" id="SDB94410.1"/>
    </source>
</evidence>
<dbReference type="AlphaFoldDB" id="A0A1G6HJI0"/>